<keyword evidence="3" id="KW-1185">Reference proteome</keyword>
<protein>
    <submittedName>
        <fullName evidence="2">AAA family ATPase</fullName>
    </submittedName>
</protein>
<dbReference type="InterPro" id="IPR003959">
    <property type="entry name" value="ATPase_AAA_core"/>
</dbReference>
<dbReference type="InterPro" id="IPR027417">
    <property type="entry name" value="P-loop_NTPase"/>
</dbReference>
<organism evidence="2 3">
    <name type="scientific">Psychrobacter proteolyticus</name>
    <dbReference type="NCBI Taxonomy" id="147825"/>
    <lineage>
        <taxon>Bacteria</taxon>
        <taxon>Pseudomonadati</taxon>
        <taxon>Pseudomonadota</taxon>
        <taxon>Gammaproteobacteria</taxon>
        <taxon>Moraxellales</taxon>
        <taxon>Moraxellaceae</taxon>
        <taxon>Psychrobacter</taxon>
    </lineage>
</organism>
<gene>
    <name evidence="2" type="ORF">ABFV72_06105</name>
</gene>
<dbReference type="PANTHER" id="PTHR43581:SF2">
    <property type="entry name" value="EXCINUCLEASE ATPASE SUBUNIT"/>
    <property type="match status" value="1"/>
</dbReference>
<dbReference type="CDD" id="cd00267">
    <property type="entry name" value="ABC_ATPase"/>
    <property type="match status" value="1"/>
</dbReference>
<sequence>MFIKSISIKKLFGLFDYNLNFKDEINIITAPNGYGKTICLKIIHSLFTYDYLYYFNLDFSEIIFETESGTLKISKDIFKEEVNKKKRFTQSHSLDDEFFYFENSIIIENNEDDEVDEDYRPFNLRFNFEGYEYVLTESKFKRQLINILSEISNLRKAGRNEWINIKTREISGFEQLIKELDLTKPIRNFLPEWLGNFSTGHTSYFIQDQRLLKRINKSPHKNLNSYVQAIDTYAKELKNHLIQSSLDFSVISQDLDSTFPQRLLSKDNSSTNVSKEKIVEELNKVQGNREKLKKFDILPKNTSVDSLITAKNIDDIYVSVLNLYLNDTKLKLKKFDDIYKKINLFSSILNTKLSFKKIKIDSEKGFYFIRQIENNIDYEKEHILNLSQLSSGEQHQVVLIYELIFNTKEDSIVLIDEPEISLHVVWQEQFLDDLKMITEMNKAKAIIATHSPQIIGDYWDLVIDLEEIRKFGL</sequence>
<dbReference type="Gene3D" id="3.40.50.300">
    <property type="entry name" value="P-loop containing nucleotide triphosphate hydrolases"/>
    <property type="match status" value="2"/>
</dbReference>
<dbReference type="PANTHER" id="PTHR43581">
    <property type="entry name" value="ATP/GTP PHOSPHATASE"/>
    <property type="match status" value="1"/>
</dbReference>
<reference evidence="2 3" key="1">
    <citation type="submission" date="2024-05" db="EMBL/GenBank/DDBJ databases">
        <title>Genome sequencing of Marine Estuary Bacteria, Pseudoalteromonas distincta strain FA, Psychrobacter proteolyticus strain EA, and Shewanella baltica strain CA.</title>
        <authorList>
            <person name="Dieffenbach S.A."/>
            <person name="Maclea K.S."/>
        </authorList>
    </citation>
    <scope>NUCLEOTIDE SEQUENCE [LARGE SCALE GENOMIC DNA]</scope>
    <source>
        <strain evidence="2 3">EA</strain>
    </source>
</reference>
<name>A0ABV0D520_9GAMM</name>
<dbReference type="RefSeq" id="WP_347162837.1">
    <property type="nucleotide sequence ID" value="NZ_JBDLOB010000003.1"/>
</dbReference>
<evidence type="ECO:0000313" key="3">
    <source>
        <dbReference type="Proteomes" id="UP001414441"/>
    </source>
</evidence>
<dbReference type="InterPro" id="IPR051396">
    <property type="entry name" value="Bact_Antivir_Def_Nuclease"/>
</dbReference>
<feature type="domain" description="ATPase AAA-type core" evidence="1">
    <location>
        <begin position="190"/>
        <end position="455"/>
    </location>
</feature>
<dbReference type="Proteomes" id="UP001414441">
    <property type="component" value="Unassembled WGS sequence"/>
</dbReference>
<dbReference type="SUPFAM" id="SSF52540">
    <property type="entry name" value="P-loop containing nucleoside triphosphate hydrolases"/>
    <property type="match status" value="1"/>
</dbReference>
<accession>A0ABV0D520</accession>
<dbReference type="Pfam" id="PF13304">
    <property type="entry name" value="AAA_21"/>
    <property type="match status" value="1"/>
</dbReference>
<proteinExistence type="predicted"/>
<evidence type="ECO:0000259" key="1">
    <source>
        <dbReference type="Pfam" id="PF13304"/>
    </source>
</evidence>
<dbReference type="EMBL" id="JBDLOB010000003">
    <property type="protein sequence ID" value="MEN8625579.1"/>
    <property type="molecule type" value="Genomic_DNA"/>
</dbReference>
<evidence type="ECO:0000313" key="2">
    <source>
        <dbReference type="EMBL" id="MEN8625579.1"/>
    </source>
</evidence>
<comment type="caution">
    <text evidence="2">The sequence shown here is derived from an EMBL/GenBank/DDBJ whole genome shotgun (WGS) entry which is preliminary data.</text>
</comment>